<keyword evidence="2" id="KW-1185">Reference proteome</keyword>
<dbReference type="AlphaFoldDB" id="A0A1D8AFY3"/>
<reference evidence="2" key="1">
    <citation type="journal article" date="2017" name="J. Biotechnol.">
        <title>Complete genome sequence of Novosphingobium resinovorum SA1, a versatile xenobiotic-degrading bacterium capable of utilizing sulfanilic acid.</title>
        <authorList>
            <person name="Hegedus B."/>
            <person name="Kos P.B."/>
            <person name="Balint B."/>
            <person name="Maroti G."/>
            <person name="Gan H.M."/>
            <person name="Perei K."/>
            <person name="Rakhely G."/>
        </authorList>
    </citation>
    <scope>NUCLEOTIDE SEQUENCE [LARGE SCALE GENOMIC DNA]</scope>
    <source>
        <strain evidence="2">SA1</strain>
    </source>
</reference>
<evidence type="ECO:0008006" key="3">
    <source>
        <dbReference type="Google" id="ProtNLM"/>
    </source>
</evidence>
<protein>
    <recommendedName>
        <fullName evidence="3">Conjugal transfer protein TraN</fullName>
    </recommendedName>
</protein>
<evidence type="ECO:0000313" key="2">
    <source>
        <dbReference type="Proteomes" id="UP000094626"/>
    </source>
</evidence>
<accession>A0A1D8AFY3</accession>
<organism evidence="1 2">
    <name type="scientific">Novosphingobium resinovorum</name>
    <dbReference type="NCBI Taxonomy" id="158500"/>
    <lineage>
        <taxon>Bacteria</taxon>
        <taxon>Pseudomonadati</taxon>
        <taxon>Pseudomonadota</taxon>
        <taxon>Alphaproteobacteria</taxon>
        <taxon>Sphingomonadales</taxon>
        <taxon>Sphingomonadaceae</taxon>
        <taxon>Novosphingobium</taxon>
    </lineage>
</organism>
<sequence>MAGRCLLADCVLTFAAPQSRAQTVEDRARAAATATQQRTGSSDALRGNYLTPGLSGEAISTIDQSRTFTPAIACQKTASLLEVLIQPGSTGDITSITLSQDTNLDGSLDRSGTISRPISGICANGVVSCEPGTWTQCHYLAWTADAGRALSLAEVAMPELAGCYCVNNSCGANLVWGNLDDVLKDLGGGMIGALTTSDPRVGVAQTQVNGPLIRYVGAEATACADDPAIAQVSYRANPATIQADAANASTGSSIFQSLAASGAGAGKAQQMRSCAITREVTIADPSIDDVISRTSGGYSEVRTGTGAIDFLMGSPTDDSLKGGSCTLFDFRMTLHVSQASRITAARLVRYFADDWVQVRIDGTLLGSGPSPWTTTGLPPGKCEKKATYQASPNLDIISYLTEGDHEVWLRAAVADSGEAFAQLHVEVDDSCTLAERVVDQCAGYAAQSQCTLSSETVDGVETFRNAVATGLRPLPQTRTFGADRCAMSISRDFFNRERQYACVTDTSAMTAPDLSRGAYIIDHSTETLLADRTRAADGGTVSTTRAFQLPDRGTVAACEPVCKTRAPGASTAATPTGVTGALLNKPAGWDTFYHSCSAQNVCPLGSGEEIVSDCGCLDDFPEAVVMMQSVRLASADMVCTSSAP</sequence>
<dbReference type="RefSeq" id="WP_069710249.1">
    <property type="nucleotide sequence ID" value="NZ_CP017077.1"/>
</dbReference>
<dbReference type="Proteomes" id="UP000094626">
    <property type="component" value="Plasmid pSA2"/>
</dbReference>
<dbReference type="KEGG" id="nre:BES08_29415"/>
<gene>
    <name evidence="1" type="ORF">BES08_29415</name>
</gene>
<dbReference type="EMBL" id="CP017077">
    <property type="protein sequence ID" value="AOR81020.1"/>
    <property type="molecule type" value="Genomic_DNA"/>
</dbReference>
<geneLocation type="plasmid" evidence="1 2">
    <name>pSA2</name>
</geneLocation>
<proteinExistence type="predicted"/>
<evidence type="ECO:0000313" key="1">
    <source>
        <dbReference type="EMBL" id="AOR81020.1"/>
    </source>
</evidence>
<keyword evidence="1" id="KW-0614">Plasmid</keyword>
<name>A0A1D8AFY3_9SPHN</name>